<dbReference type="GO" id="GO:0005975">
    <property type="term" value="P:carbohydrate metabolic process"/>
    <property type="evidence" value="ECO:0007669"/>
    <property type="project" value="UniProtKB-ARBA"/>
</dbReference>
<dbReference type="SUPFAM" id="SSF49899">
    <property type="entry name" value="Concanavalin A-like lectins/glucanases"/>
    <property type="match status" value="2"/>
</dbReference>
<dbReference type="PROSITE" id="PS50093">
    <property type="entry name" value="PKD"/>
    <property type="match status" value="2"/>
</dbReference>
<dbReference type="Gene3D" id="3.30.1920.20">
    <property type="match status" value="2"/>
</dbReference>
<dbReference type="CDD" id="cd00146">
    <property type="entry name" value="PKD"/>
    <property type="match status" value="2"/>
</dbReference>
<dbReference type="PANTHER" id="PTHR40469:SF2">
    <property type="entry name" value="GALACTOSE-BINDING DOMAIN-LIKE SUPERFAMILY PROTEIN"/>
    <property type="match status" value="1"/>
</dbReference>
<dbReference type="InterPro" id="IPR013783">
    <property type="entry name" value="Ig-like_fold"/>
</dbReference>
<gene>
    <name evidence="8" type="ORF">GA0070558_10488</name>
</gene>
<dbReference type="InterPro" id="IPR041542">
    <property type="entry name" value="GH43_C2"/>
</dbReference>
<dbReference type="SUPFAM" id="SSF49299">
    <property type="entry name" value="PKD domain"/>
    <property type="match status" value="2"/>
</dbReference>
<evidence type="ECO:0000313" key="9">
    <source>
        <dbReference type="Proteomes" id="UP000199375"/>
    </source>
</evidence>
<protein>
    <submittedName>
        <fullName evidence="8">Glucose/arabinose dehydrogenase, beta-propeller fold</fullName>
    </submittedName>
</protein>
<dbReference type="RefSeq" id="WP_091276455.1">
    <property type="nucleotide sequence ID" value="NZ_FMCW01000004.1"/>
</dbReference>
<dbReference type="PANTHER" id="PTHR40469">
    <property type="entry name" value="SECRETED GLYCOSYL HYDROLASE"/>
    <property type="match status" value="1"/>
</dbReference>
<feature type="compositionally biased region" description="Polar residues" evidence="3">
    <location>
        <begin position="941"/>
        <end position="952"/>
    </location>
</feature>
<dbReference type="Pfam" id="PF07995">
    <property type="entry name" value="GSDH"/>
    <property type="match status" value="1"/>
</dbReference>
<dbReference type="InterPro" id="IPR014756">
    <property type="entry name" value="Ig_E-set"/>
</dbReference>
<evidence type="ECO:0000256" key="3">
    <source>
        <dbReference type="SAM" id="MobiDB-lite"/>
    </source>
</evidence>
<dbReference type="InterPro" id="IPR058094">
    <property type="entry name" value="Ig-like_OmpL47-like"/>
</dbReference>
<dbReference type="FunFam" id="2.60.40.10:FF:000270">
    <property type="entry name" value="Cell surface protein"/>
    <property type="match status" value="1"/>
</dbReference>
<dbReference type="Gene3D" id="2.120.10.30">
    <property type="entry name" value="TolB, C-terminal domain"/>
    <property type="match status" value="1"/>
</dbReference>
<feature type="signal peptide" evidence="4">
    <location>
        <begin position="1"/>
        <end position="36"/>
    </location>
</feature>
<dbReference type="SUPFAM" id="SSF81296">
    <property type="entry name" value="E set domains"/>
    <property type="match status" value="1"/>
</dbReference>
<dbReference type="Pfam" id="PF07081">
    <property type="entry name" value="DUF1349"/>
    <property type="match status" value="1"/>
</dbReference>
<dbReference type="InterPro" id="IPR029010">
    <property type="entry name" value="ThuA-like"/>
</dbReference>
<dbReference type="InterPro" id="IPR054470">
    <property type="entry name" value="FIMAH_dom"/>
</dbReference>
<feature type="domain" description="PKD" evidence="5">
    <location>
        <begin position="721"/>
        <end position="802"/>
    </location>
</feature>
<dbReference type="Pfam" id="PF17851">
    <property type="entry name" value="GH43_C2"/>
    <property type="match status" value="1"/>
</dbReference>
<evidence type="ECO:0000256" key="2">
    <source>
        <dbReference type="ARBA" id="ARBA00022737"/>
    </source>
</evidence>
<feature type="chain" id="PRO_5008704949" evidence="4">
    <location>
        <begin position="37"/>
        <end position="1939"/>
    </location>
</feature>
<dbReference type="Gene3D" id="2.60.120.200">
    <property type="match status" value="2"/>
</dbReference>
<dbReference type="SUPFAM" id="SSF50952">
    <property type="entry name" value="Soluble quinoprotein glucose dehydrogenase"/>
    <property type="match status" value="1"/>
</dbReference>
<feature type="region of interest" description="Disordered" evidence="3">
    <location>
        <begin position="925"/>
        <end position="952"/>
    </location>
</feature>
<dbReference type="InterPro" id="IPR011042">
    <property type="entry name" value="6-blade_b-propeller_TolB-like"/>
</dbReference>
<dbReference type="SMART" id="SM00089">
    <property type="entry name" value="PKD"/>
    <property type="match status" value="2"/>
</dbReference>
<feature type="region of interest" description="Disordered" evidence="3">
    <location>
        <begin position="1915"/>
        <end position="1939"/>
    </location>
</feature>
<name>A0A1C4ULV0_9ACTN</name>
<evidence type="ECO:0000256" key="4">
    <source>
        <dbReference type="SAM" id="SignalP"/>
    </source>
</evidence>
<feature type="domain" description="PKD" evidence="5">
    <location>
        <begin position="1063"/>
        <end position="1149"/>
    </location>
</feature>
<accession>A0A1C4ULV0</accession>
<evidence type="ECO:0000313" key="8">
    <source>
        <dbReference type="EMBL" id="SCE72655.1"/>
    </source>
</evidence>
<dbReference type="EMBL" id="FMCW01000004">
    <property type="protein sequence ID" value="SCE72655.1"/>
    <property type="molecule type" value="Genomic_DNA"/>
</dbReference>
<feature type="domain" description="HYR" evidence="6">
    <location>
        <begin position="1732"/>
        <end position="1823"/>
    </location>
</feature>
<dbReference type="CDD" id="cd11304">
    <property type="entry name" value="Cadherin_repeat"/>
    <property type="match status" value="1"/>
</dbReference>
<reference evidence="8 9" key="1">
    <citation type="submission" date="2016-06" db="EMBL/GenBank/DDBJ databases">
        <authorList>
            <person name="Kjaerup R.B."/>
            <person name="Dalgaard T.S."/>
            <person name="Juul-Madsen H.R."/>
        </authorList>
    </citation>
    <scope>NUCLEOTIDE SEQUENCE [LARGE SCALE GENOMIC DNA]</scope>
    <source>
        <strain evidence="8 9">DSM 45626</strain>
    </source>
</reference>
<dbReference type="GO" id="GO:0030246">
    <property type="term" value="F:carbohydrate binding"/>
    <property type="evidence" value="ECO:0007669"/>
    <property type="project" value="InterPro"/>
</dbReference>
<dbReference type="InterPro" id="IPR003410">
    <property type="entry name" value="HYR_dom"/>
</dbReference>
<dbReference type="InterPro" id="IPR006584">
    <property type="entry name" value="Cellulose-bd_IV"/>
</dbReference>
<evidence type="ECO:0000256" key="1">
    <source>
        <dbReference type="ARBA" id="ARBA00022729"/>
    </source>
</evidence>
<evidence type="ECO:0000259" key="5">
    <source>
        <dbReference type="PROSITE" id="PS50093"/>
    </source>
</evidence>
<dbReference type="Pfam" id="PF03422">
    <property type="entry name" value="CBM_6"/>
    <property type="match status" value="1"/>
</dbReference>
<dbReference type="CDD" id="cd04084">
    <property type="entry name" value="CBM6_xylanase-like"/>
    <property type="match status" value="1"/>
</dbReference>
<evidence type="ECO:0000259" key="6">
    <source>
        <dbReference type="PROSITE" id="PS50825"/>
    </source>
</evidence>
<organism evidence="8 9">
    <name type="scientific">Micromonospora haikouensis</name>
    <dbReference type="NCBI Taxonomy" id="686309"/>
    <lineage>
        <taxon>Bacteria</taxon>
        <taxon>Bacillati</taxon>
        <taxon>Actinomycetota</taxon>
        <taxon>Actinomycetes</taxon>
        <taxon>Micromonosporales</taxon>
        <taxon>Micromonosporaceae</taxon>
        <taxon>Micromonospora</taxon>
    </lineage>
</organism>
<dbReference type="SUPFAM" id="SSF49785">
    <property type="entry name" value="Galactose-binding domain-like"/>
    <property type="match status" value="1"/>
</dbReference>
<dbReference type="PROSITE" id="PS51175">
    <property type="entry name" value="CBM6"/>
    <property type="match status" value="1"/>
</dbReference>
<dbReference type="SUPFAM" id="SSF52317">
    <property type="entry name" value="Class I glutamine amidotransferase-like"/>
    <property type="match status" value="1"/>
</dbReference>
<dbReference type="InterPro" id="IPR029062">
    <property type="entry name" value="Class_I_gatase-like"/>
</dbReference>
<dbReference type="InterPro" id="IPR011041">
    <property type="entry name" value="Quinoprot_gluc/sorb_DH_b-prop"/>
</dbReference>
<dbReference type="Pfam" id="PF06283">
    <property type="entry name" value="ThuA"/>
    <property type="match status" value="1"/>
</dbReference>
<sequence>MSPSRRRRIPRGILSSSLLSLSLVATGLVAGTPAQAAPAAAQAAPLAAPVAAAATDPFSVLVFSKTAAFRHDAIPAGIAAIQKLGVDNGFTVDTTEDGAAFNDANLAKYQAVIWLSTTGDVLNADQQAAFERYIKAGGGYAGVHAASDTEYDWPWYGKLVGAYFNNHPANQQATVKVEDHAHPSTATLPDKWSRFDEWYNFRTNPRANVHVLASLDEKSYTPGSGAMGADHPTAWCQDYDGGRSWYTGGGHTQQSYVEPEFLTHLLGGIRTAAGVEKADCGASKTSNFDKVTLDSNTNNPMELDIAPDGRVFYAERDGRVQIIKPDTSNTVTATKLDVFTGNEDGLLGLRLDPDFATNKWIYLYYAPAGGGPRNYLSRFTVNGDAIDKATEKVVLQVDTQRNTCCHAGGSMTFDSKGNLYLATGDNTNPFESNAFTPIDERAGRQDYDAQRSAGNTNDLRGKVIRIHPEDDGTYTIPTGNLFAPGTAKTRPEIFGMGFRNPFRIGVDQKTDTLYVADYGPDANSANPDRGPEGLVEWNIVATAGNYGWPYCTGNNKAYNDYTFPNGPSGAKFNCAAPVNDSPNNTGLTNLPPAIPATVDYGYAGDPRFPEIGGGGAPMGGPVYRYDADSTSDRKWPAYYDGKALLGEWNQSKMYTMQVSQDGKSLIDINQLLTGMTMVRPMDFEFGPDGALYLIEWGSGFGGNNDNSGVYRIDYTAGSRAPIAQASADPTSGPAPLTVNFSSAGSRDPDGGTLTYSWAFGDGQTSTQANPTHTYATAGDYTAQLTVTNPSGRTAVANVPVTVGNTAPTVTIEFPPNGGFFEWGDQVKYTIKVTDPEDGTIDCDRVQLQVLLGHDEHAHPLEQHTGCTGTVQTSLASGHGAEANVFGVFEATYTDKGGAGGAGELTGRAIEQLQPKRKQAEYFTATGRAPGSTGGGDPGVQKETTTDTAGGNQNIGFIEDGDWWSLAPASLTGIDSIRFRAASSVQGGRIEVRSGTVDGPLVASANVPGTGGWQQFVDVTAPVTGPAEGTLYFLAKDPAGGTGSLFNVNWMDFIGRGVTENAPPQVSATATPTTGIAPVTVAFDGTATDAEGDTPLTYAWDFGDGKTASTLDATHTYTVPGTFTATLTVTDARGAKAYVTVPVKVEAANTSCFGARSDDFLGTSLDKSRWTVVRENQLYSVSGGSLRLPTASGDLYGTTNGATNLVLQPAPSGSWQATTKVTLPVTANYQQAGLLIYGDDDNYAKLDLLYSGSRRVEFIRETAGSPRNEGADATAAPAGDTIWLRMTSDGTNLTAEMSGDGITFTPVGRSAALAGISNPRIGLFALNGGTTAPVVDAQFDFFQVTPDEPAGPVDPSDEFGGTALDKCRWNAILREDAATYRVTGGALQIDVPKGDIYGTGNTGPTNFILQTAPSGDWTLETKVDGSLLAEQYQQAGLIVHADDDNYVKFDFIVDNQAGQTVSRRLEFRSEVGGTVQNPQPQVSNLTSGVWYLRVARTGNDFTGSYSADGQEWTTLGTVSNTAVGATPKIGLFTLGANAATSKTASFDYFRLSTKVADTAAPVTTATVSGTPTEGWHTAPVTVTLAAADEAGGSGVAATEYQLDGATTWTAYTEPVQVTGDGAHEVRFRSTDKAGNVEEAKKVAVKIDATAPVSSAAFAPANDDGWHAGTVPVVLTSTDAGSGVKKLEWSLDGGAWTAYTAPVEVTGNGSHELLYRATDTAGNAESLKSAVVKIDGDKPTLLVSGIADGQLYGDSQDVRISWQAVDPTSGVKTMSGKLDGKTYASGTLQPMYELPLGLHELVVTATDKAGNSTSSTVRFYVTTSFRDMQNLLDRFKATGRLSNVAHRKLSNKLDAVRASEAEGNDKRAVQQLTAFKALATDAALVTDTDVRDVLVRDADAMIVRLGGAATKAGVKANDNKSVDGAGRLGADPTRIAEGGSL</sequence>
<dbReference type="NCBIfam" id="NF047446">
    <property type="entry name" value="barrel_OmpL47"/>
    <property type="match status" value="2"/>
</dbReference>
<dbReference type="PROSITE" id="PS50825">
    <property type="entry name" value="HYR"/>
    <property type="match status" value="1"/>
</dbReference>
<proteinExistence type="predicted"/>
<dbReference type="InterPro" id="IPR013320">
    <property type="entry name" value="ConA-like_dom_sf"/>
</dbReference>
<dbReference type="SMART" id="SM00606">
    <property type="entry name" value="CBD_IV"/>
    <property type="match status" value="1"/>
</dbReference>
<dbReference type="Gene3D" id="2.60.40.10">
    <property type="entry name" value="Immunoglobulins"/>
    <property type="match status" value="3"/>
</dbReference>
<dbReference type="InterPro" id="IPR000601">
    <property type="entry name" value="PKD_dom"/>
</dbReference>
<keyword evidence="1 4" id="KW-0732">Signal</keyword>
<evidence type="ECO:0000259" key="7">
    <source>
        <dbReference type="PROSITE" id="PS51175"/>
    </source>
</evidence>
<dbReference type="Pfam" id="PF22888">
    <property type="entry name" value="FIMAH"/>
    <property type="match status" value="1"/>
</dbReference>
<dbReference type="InterPro" id="IPR009784">
    <property type="entry name" value="DUF1349"/>
</dbReference>
<dbReference type="InterPro" id="IPR008979">
    <property type="entry name" value="Galactose-bd-like_sf"/>
</dbReference>
<keyword evidence="2" id="KW-0677">Repeat</keyword>
<dbReference type="Gene3D" id="2.60.120.260">
    <property type="entry name" value="Galactose-binding domain-like"/>
    <property type="match status" value="1"/>
</dbReference>
<dbReference type="InterPro" id="IPR012938">
    <property type="entry name" value="Glc/Sorbosone_DH"/>
</dbReference>
<dbReference type="InterPro" id="IPR005084">
    <property type="entry name" value="CBM6"/>
</dbReference>
<dbReference type="Proteomes" id="UP000199375">
    <property type="component" value="Unassembled WGS sequence"/>
</dbReference>
<dbReference type="InterPro" id="IPR035986">
    <property type="entry name" value="PKD_dom_sf"/>
</dbReference>
<dbReference type="Pfam" id="PF18911">
    <property type="entry name" value="PKD_4"/>
    <property type="match status" value="2"/>
</dbReference>
<feature type="domain" description="CBM6" evidence="7">
    <location>
        <begin position="915"/>
        <end position="1053"/>
    </location>
</feature>
<dbReference type="InterPro" id="IPR022409">
    <property type="entry name" value="PKD/Chitinase_dom"/>
</dbReference>
<dbReference type="Gene3D" id="3.40.50.880">
    <property type="match status" value="1"/>
</dbReference>